<proteinExistence type="predicted"/>
<dbReference type="Proteomes" id="UP000007054">
    <property type="component" value="Chromosome"/>
</dbReference>
<dbReference type="AlphaFoldDB" id="D4LBA0"/>
<dbReference type="EMBL" id="FP929052">
    <property type="protein sequence ID" value="CBL16895.1"/>
    <property type="molecule type" value="Genomic_DNA"/>
</dbReference>
<reference evidence="1" key="2">
    <citation type="submission" date="2010-03" db="EMBL/GenBank/DDBJ databases">
        <authorList>
            <person name="Pajon A."/>
        </authorList>
    </citation>
    <scope>NUCLEOTIDE SEQUENCE</scope>
    <source>
        <strain evidence="1">Type strain: 18P13</strain>
    </source>
</reference>
<dbReference type="STRING" id="213810.RUM_06880"/>
<sequence length="128" mass="14598">MSAYDRAAQFSSFNALEGYEDMVGEEAREVGQMETLTESEMEVLNQKINLIADVLEDGHYPVLKFTYFLNDSMKQGGSYVTMTERVRKIDVVGRKIQLFRTVGASKSYMELEMDKIKDISGDLVDFIE</sequence>
<gene>
    <name evidence="1" type="ordered locus">RUM_06880</name>
</gene>
<dbReference type="HOGENOM" id="CLU_131538_1_0_9"/>
<dbReference type="BioCyc" id="RCHA213810:RUM_RS03305-MONOMER"/>
<protein>
    <recommendedName>
        <fullName evidence="3">YolD-like protein</fullName>
    </recommendedName>
</protein>
<dbReference type="OrthoDB" id="361760at2"/>
<reference evidence="1" key="1">
    <citation type="submission" date="2010-03" db="EMBL/GenBank/DDBJ databases">
        <title>The genome sequence of Ruminococcus sp. 18P13.</title>
        <authorList>
            <consortium name="metaHIT consortium -- http://www.metahit.eu/"/>
            <person name="Pajon A."/>
            <person name="Turner K."/>
            <person name="Parkhill J."/>
            <person name="Bernalier A."/>
        </authorList>
    </citation>
    <scope>NUCLEOTIDE SEQUENCE [LARGE SCALE GENOMIC DNA]</scope>
    <source>
        <strain evidence="1">Type strain: 18P13</strain>
    </source>
</reference>
<accession>D4LBA0</accession>
<name>D4LBA0_RUMC1</name>
<organism evidence="1 2">
    <name type="scientific">Ruminococcus champanellensis (strain DSM 18848 / JCM 17042 / KCTC 15320 / 18P13)</name>
    <dbReference type="NCBI Taxonomy" id="213810"/>
    <lineage>
        <taxon>Bacteria</taxon>
        <taxon>Bacillati</taxon>
        <taxon>Bacillota</taxon>
        <taxon>Clostridia</taxon>
        <taxon>Eubacteriales</taxon>
        <taxon>Oscillospiraceae</taxon>
        <taxon>Ruminococcus</taxon>
    </lineage>
</organism>
<evidence type="ECO:0000313" key="2">
    <source>
        <dbReference type="Proteomes" id="UP000007054"/>
    </source>
</evidence>
<dbReference type="KEGG" id="rch:RUM_06880"/>
<evidence type="ECO:0000313" key="1">
    <source>
        <dbReference type="EMBL" id="CBL16895.1"/>
    </source>
</evidence>
<evidence type="ECO:0008006" key="3">
    <source>
        <dbReference type="Google" id="ProtNLM"/>
    </source>
</evidence>
<keyword evidence="2" id="KW-1185">Reference proteome</keyword>